<dbReference type="InterPro" id="IPR025388">
    <property type="entry name" value="Alginate_export_dom"/>
</dbReference>
<gene>
    <name evidence="2" type="ORF">GWA01_15770</name>
</gene>
<evidence type="ECO:0000259" key="1">
    <source>
        <dbReference type="Pfam" id="PF13372"/>
    </source>
</evidence>
<dbReference type="Pfam" id="PF13372">
    <property type="entry name" value="Alginate_exp"/>
    <property type="match status" value="1"/>
</dbReference>
<reference evidence="2 3" key="1">
    <citation type="submission" date="2019-07" db="EMBL/GenBank/DDBJ databases">
        <title>Whole genome shotgun sequence of Gluconobacter wancherniae NBRC 103581.</title>
        <authorList>
            <person name="Hosoyama A."/>
            <person name="Uohara A."/>
            <person name="Ohji S."/>
            <person name="Ichikawa N."/>
        </authorList>
    </citation>
    <scope>NUCLEOTIDE SEQUENCE [LARGE SCALE GENOMIC DNA]</scope>
    <source>
        <strain evidence="2 3">NBRC 103581</strain>
    </source>
</reference>
<comment type="caution">
    <text evidence="2">The sequence shown here is derived from an EMBL/GenBank/DDBJ whole genome shotgun (WGS) entry which is preliminary data.</text>
</comment>
<keyword evidence="3" id="KW-1185">Reference proteome</keyword>
<evidence type="ECO:0000313" key="3">
    <source>
        <dbReference type="Proteomes" id="UP000321230"/>
    </source>
</evidence>
<dbReference type="Proteomes" id="UP000321230">
    <property type="component" value="Unassembled WGS sequence"/>
</dbReference>
<organism evidence="2 3">
    <name type="scientific">Gluconobacter wancherniae NBRC 103581</name>
    <dbReference type="NCBI Taxonomy" id="656744"/>
    <lineage>
        <taxon>Bacteria</taxon>
        <taxon>Pseudomonadati</taxon>
        <taxon>Pseudomonadota</taxon>
        <taxon>Alphaproteobacteria</taxon>
        <taxon>Acetobacterales</taxon>
        <taxon>Acetobacteraceae</taxon>
        <taxon>Gluconobacter</taxon>
    </lineage>
</organism>
<feature type="domain" description="Alginate export" evidence="1">
    <location>
        <begin position="78"/>
        <end position="487"/>
    </location>
</feature>
<dbReference type="EMBL" id="BJUZ01000002">
    <property type="protein sequence ID" value="GEK93807.1"/>
    <property type="molecule type" value="Genomic_DNA"/>
</dbReference>
<protein>
    <recommendedName>
        <fullName evidence="1">Alginate export domain-containing protein</fullName>
    </recommendedName>
</protein>
<dbReference type="AlphaFoldDB" id="A0A511B7L5"/>
<evidence type="ECO:0000313" key="2">
    <source>
        <dbReference type="EMBL" id="GEK93807.1"/>
    </source>
</evidence>
<accession>A0A511B7L5</accession>
<name>A0A511B7L5_9PROT</name>
<sequence>MGQPRRVYPLQNVAPNGHQGRWGNFTRGNGESAGFGPVGRYGVAPWAEDWSYLRDPKLRNDPLDILKFIPLNDQKTIWLSFSGETRLRNWYEEHPGLGASGHPGSGRFTARNLYGADLHLGSHIRLFGQLINGDAAGWNGYGYGTTYRKKLDAQQAFIEITENMFGAKTGFLFGRQQFLDAPSYLLYNRETPNVPISWNGFRYYAIWDNIRIDAYDFVQTNINQTKMFHDTEDYGTRLYGFNTTVAVPAFHIGKQQVHSFLDLFYIGYKYAGSAAAISTATGTKSGFQTRNNFGFRWYGSAPSFEYSIGADYQGGTFNYAKTDQKRSVDAYAINATFGYRKPASFLHPFIGIQTDIYSGGNSHKTTGSVGTFATPFSPQTNYLDTTTYIAPANLISMSPILSITPRHYISLRLKAPVLWRENTSDAVYSSSARYAFSTGLNGRYVGIVPQASLLIQLNQHLSWQMYGARFIVSHNLREAGAKSGSYAQSNLVFRF</sequence>
<proteinExistence type="predicted"/>